<name>X0Y0E9_9ZZZZ</name>
<protein>
    <submittedName>
        <fullName evidence="1">Uncharacterized protein</fullName>
    </submittedName>
</protein>
<dbReference type="AlphaFoldDB" id="X0Y0E9"/>
<accession>X0Y0E9</accession>
<dbReference type="EMBL" id="BARS01054492">
    <property type="protein sequence ID" value="GAG49254.1"/>
    <property type="molecule type" value="Genomic_DNA"/>
</dbReference>
<proteinExistence type="predicted"/>
<comment type="caution">
    <text evidence="1">The sequence shown here is derived from an EMBL/GenBank/DDBJ whole genome shotgun (WGS) entry which is preliminary data.</text>
</comment>
<gene>
    <name evidence="1" type="ORF">S01H1_80662</name>
</gene>
<sequence>TVDFNFSTGEMPQLFVSGLRIVLIPMDYESPMQETMAFLTDIIPGLSGAEQRIALRKQPRQIFDVVYKLDGNDRQRMQALLMDWSANTFGFPVQNEVLLTTATAAVGTTVYQVTGADDVDLRVGGLAVILSDANTFDVISVAAKTDTTITASDPSLNEYAVGTKLMPLRTAVILRMVAGAMAQKNLETFKIIFEVTDNDTGALSGSTAAYSTFNGRVL</sequence>
<feature type="non-terminal residue" evidence="1">
    <location>
        <position position="1"/>
    </location>
</feature>
<evidence type="ECO:0000313" key="1">
    <source>
        <dbReference type="EMBL" id="GAG49254.1"/>
    </source>
</evidence>
<organism evidence="1">
    <name type="scientific">marine sediment metagenome</name>
    <dbReference type="NCBI Taxonomy" id="412755"/>
    <lineage>
        <taxon>unclassified sequences</taxon>
        <taxon>metagenomes</taxon>
        <taxon>ecological metagenomes</taxon>
    </lineage>
</organism>
<feature type="non-terminal residue" evidence="1">
    <location>
        <position position="218"/>
    </location>
</feature>
<reference evidence="1" key="1">
    <citation type="journal article" date="2014" name="Front. Microbiol.">
        <title>High frequency of phylogenetically diverse reductive dehalogenase-homologous genes in deep subseafloor sedimentary metagenomes.</title>
        <authorList>
            <person name="Kawai M."/>
            <person name="Futagami T."/>
            <person name="Toyoda A."/>
            <person name="Takaki Y."/>
            <person name="Nishi S."/>
            <person name="Hori S."/>
            <person name="Arai W."/>
            <person name="Tsubouchi T."/>
            <person name="Morono Y."/>
            <person name="Uchiyama I."/>
            <person name="Ito T."/>
            <person name="Fujiyama A."/>
            <person name="Inagaki F."/>
            <person name="Takami H."/>
        </authorList>
    </citation>
    <scope>NUCLEOTIDE SEQUENCE</scope>
    <source>
        <strain evidence="1">Expedition CK06-06</strain>
    </source>
</reference>